<dbReference type="InterPro" id="IPR014553">
    <property type="entry name" value="Aminopept"/>
</dbReference>
<keyword evidence="1" id="KW-0812">Transmembrane</keyword>
<evidence type="ECO:0000313" key="3">
    <source>
        <dbReference type="Proteomes" id="UP000012313"/>
    </source>
</evidence>
<keyword evidence="2" id="KW-0031">Aminopeptidase</keyword>
<dbReference type="OrthoDB" id="357991at2"/>
<accession>N1WP26</accession>
<comment type="caution">
    <text evidence="2">The sequence shown here is derived from an EMBL/GenBank/DDBJ whole genome shotgun (WGS) entry which is preliminary data.</text>
</comment>
<keyword evidence="1" id="KW-1133">Transmembrane helix</keyword>
<keyword evidence="2" id="KW-0645">Protease</keyword>
<keyword evidence="1" id="KW-0472">Membrane</keyword>
<dbReference type="GO" id="GO:0004177">
    <property type="term" value="F:aminopeptidase activity"/>
    <property type="evidence" value="ECO:0007669"/>
    <property type="project" value="UniProtKB-KW"/>
</dbReference>
<protein>
    <submittedName>
        <fullName evidence="2">Aminopeptidase</fullName>
    </submittedName>
</protein>
<sequence>MLKPKFNFPRSTNKCKSKTGIPFGRALGRIVVLLVLCFTLQGCVGYLWHLGTGQLNILLKRKSIPSILQDKNTKDELKTKLQQVETFREYGIKELALNPSAGFKSFVPLDREEIGWHVAACYPLKLKSYTWWFPIAGTVPYKGYFDLEKAKEEEKELKEKGLDTRIRITAGYSTLGWFEDPIFSSQLDDTKPYEVASLVFHEMAHATVYFPGDSSFNESYASFVEEEGAFHYLESVEGKESPIKKEILLKKEESQKLRKLLVSTAGKLQKLYDSDLVDSQKLEDKKRILNEFKNSIFAAKEEFKTIRMEKLASKDWNNEDFVGYLRYHSGSDFFHKEFEKAERNFSKFHERMKALVDLSNEERRKLLQTDSLNAE</sequence>
<feature type="transmembrane region" description="Helical" evidence="1">
    <location>
        <begin position="26"/>
        <end position="48"/>
    </location>
</feature>
<proteinExistence type="predicted"/>
<dbReference type="AlphaFoldDB" id="N1WP26"/>
<dbReference type="RefSeq" id="WP_002996729.1">
    <property type="nucleotide sequence ID" value="NZ_AOHC02000015.1"/>
</dbReference>
<dbReference type="Proteomes" id="UP000012313">
    <property type="component" value="Unassembled WGS sequence"/>
</dbReference>
<gene>
    <name evidence="2" type="ORF">LEP1GSC060_0825</name>
</gene>
<dbReference type="EMBL" id="AOHC02000015">
    <property type="protein sequence ID" value="EMY78982.1"/>
    <property type="molecule type" value="Genomic_DNA"/>
</dbReference>
<evidence type="ECO:0000256" key="1">
    <source>
        <dbReference type="SAM" id="Phobius"/>
    </source>
</evidence>
<dbReference type="STRING" id="1218598.LEP1GSC060_0825"/>
<dbReference type="Pfam" id="PF10023">
    <property type="entry name" value="Aminopep"/>
    <property type="match status" value="1"/>
</dbReference>
<dbReference type="PIRSF" id="PIRSF029285">
    <property type="entry name" value="Aminopept"/>
    <property type="match status" value="1"/>
</dbReference>
<keyword evidence="3" id="KW-1185">Reference proteome</keyword>
<evidence type="ECO:0000313" key="2">
    <source>
        <dbReference type="EMBL" id="EMY78982.1"/>
    </source>
</evidence>
<reference evidence="2" key="1">
    <citation type="submission" date="2013-03" db="EMBL/GenBank/DDBJ databases">
        <authorList>
            <person name="Harkins D.M."/>
            <person name="Durkin A.S."/>
            <person name="Brinkac L.M."/>
            <person name="Haft D.H."/>
            <person name="Selengut J.D."/>
            <person name="Sanka R."/>
            <person name="DePew J."/>
            <person name="Purushe J."/>
            <person name="Hartskeerl R.A."/>
            <person name="Ahmed A."/>
            <person name="van der Linden H."/>
            <person name="Goris M.G.A."/>
            <person name="Vinetz J.M."/>
            <person name="Sutton G.G."/>
            <person name="Nierman W.C."/>
            <person name="Fouts D.E."/>
        </authorList>
    </citation>
    <scope>NUCLEOTIDE SEQUENCE [LARGE SCALE GENOMIC DNA]</scope>
    <source>
        <strain evidence="2">ICFT</strain>
    </source>
</reference>
<name>N1WP26_9LEPT</name>
<keyword evidence="2" id="KW-0378">Hydrolase</keyword>
<organism evidence="2 3">
    <name type="scientific">Leptospira weilii serovar Ranarum str. ICFT</name>
    <dbReference type="NCBI Taxonomy" id="1218598"/>
    <lineage>
        <taxon>Bacteria</taxon>
        <taxon>Pseudomonadati</taxon>
        <taxon>Spirochaetota</taxon>
        <taxon>Spirochaetia</taxon>
        <taxon>Leptospirales</taxon>
        <taxon>Leptospiraceae</taxon>
        <taxon>Leptospira</taxon>
    </lineage>
</organism>